<evidence type="ECO:0000259" key="2">
    <source>
        <dbReference type="PROSITE" id="PS51304"/>
    </source>
</evidence>
<proteinExistence type="predicted"/>
<dbReference type="InterPro" id="IPR001079">
    <property type="entry name" value="Galectin_CRD"/>
</dbReference>
<gene>
    <name evidence="3" type="ORF">DERF_012241</name>
</gene>
<reference evidence="3" key="1">
    <citation type="submission" date="2013-05" db="EMBL/GenBank/DDBJ databases">
        <authorList>
            <person name="Yim A.K.Y."/>
            <person name="Chan T.F."/>
            <person name="Ji K.M."/>
            <person name="Liu X.Y."/>
            <person name="Zhou J.W."/>
            <person name="Li R.Q."/>
            <person name="Yang K.Y."/>
            <person name="Li J."/>
            <person name="Li M."/>
            <person name="Law P.T.W."/>
            <person name="Wu Y.L."/>
            <person name="Cai Z.L."/>
            <person name="Qin H."/>
            <person name="Bao Y."/>
            <person name="Leung R.K.K."/>
            <person name="Ng P.K.S."/>
            <person name="Zou J."/>
            <person name="Zhong X.J."/>
            <person name="Ran P.X."/>
            <person name="Zhong N.S."/>
            <person name="Liu Z.G."/>
            <person name="Tsui S.K.W."/>
        </authorList>
    </citation>
    <scope>NUCLEOTIDE SEQUENCE</scope>
    <source>
        <strain evidence="3">Derf</strain>
        <tissue evidence="3">Whole organism</tissue>
    </source>
</reference>
<evidence type="ECO:0000313" key="4">
    <source>
        <dbReference type="Proteomes" id="UP000790347"/>
    </source>
</evidence>
<feature type="domain" description="Galectin" evidence="2">
    <location>
        <begin position="1"/>
        <end position="59"/>
    </location>
</feature>
<keyword evidence="4" id="KW-1185">Reference proteome</keyword>
<dbReference type="Proteomes" id="UP000790347">
    <property type="component" value="Unassembled WGS sequence"/>
</dbReference>
<dbReference type="AlphaFoldDB" id="A0A922KX14"/>
<sequence>MIIITGVLLIESNRIELNFSLFEHIILGNENRQSIHIHIYYTSSTPVISSIDQSGRQNG</sequence>
<evidence type="ECO:0000256" key="1">
    <source>
        <dbReference type="ARBA" id="ARBA00022734"/>
    </source>
</evidence>
<comment type="caution">
    <text evidence="3">The sequence shown here is derived from an EMBL/GenBank/DDBJ whole genome shotgun (WGS) entry which is preliminary data.</text>
</comment>
<dbReference type="EMBL" id="ASGP02000006">
    <property type="protein sequence ID" value="KAH9501394.1"/>
    <property type="molecule type" value="Genomic_DNA"/>
</dbReference>
<name>A0A922KX14_DERFA</name>
<accession>A0A922KX14</accession>
<protein>
    <recommendedName>
        <fullName evidence="2">Galectin domain-containing protein</fullName>
    </recommendedName>
</protein>
<dbReference type="PROSITE" id="PS51304">
    <property type="entry name" value="GALECTIN"/>
    <property type="match status" value="1"/>
</dbReference>
<organism evidence="3 4">
    <name type="scientific">Dermatophagoides farinae</name>
    <name type="common">American house dust mite</name>
    <dbReference type="NCBI Taxonomy" id="6954"/>
    <lineage>
        <taxon>Eukaryota</taxon>
        <taxon>Metazoa</taxon>
        <taxon>Ecdysozoa</taxon>
        <taxon>Arthropoda</taxon>
        <taxon>Chelicerata</taxon>
        <taxon>Arachnida</taxon>
        <taxon>Acari</taxon>
        <taxon>Acariformes</taxon>
        <taxon>Sarcoptiformes</taxon>
        <taxon>Astigmata</taxon>
        <taxon>Psoroptidia</taxon>
        <taxon>Analgoidea</taxon>
        <taxon>Pyroglyphidae</taxon>
        <taxon>Dermatophagoidinae</taxon>
        <taxon>Dermatophagoides</taxon>
    </lineage>
</organism>
<keyword evidence="1" id="KW-0430">Lectin</keyword>
<reference evidence="3" key="2">
    <citation type="journal article" date="2022" name="Res Sq">
        <title>Comparative Genomics Reveals Insights into the Divergent Evolution of Astigmatic Mites and Household Pest Adaptations.</title>
        <authorList>
            <person name="Xiong Q."/>
            <person name="Wan A.T.-Y."/>
            <person name="Liu X.-Y."/>
            <person name="Fung C.S.-H."/>
            <person name="Xiao X."/>
            <person name="Malainual N."/>
            <person name="Hou J."/>
            <person name="Wang L."/>
            <person name="Wang M."/>
            <person name="Yang K."/>
            <person name="Cui Y."/>
            <person name="Leung E."/>
            <person name="Nong W."/>
            <person name="Shin S.-K."/>
            <person name="Au S."/>
            <person name="Jeong K.Y."/>
            <person name="Chew F.T."/>
            <person name="Hui J."/>
            <person name="Leung T.F."/>
            <person name="Tungtrongchitr A."/>
            <person name="Zhong N."/>
            <person name="Liu Z."/>
            <person name="Tsui S."/>
        </authorList>
    </citation>
    <scope>NUCLEOTIDE SEQUENCE</scope>
    <source>
        <strain evidence="3">Derf</strain>
        <tissue evidence="3">Whole organism</tissue>
    </source>
</reference>
<dbReference type="GO" id="GO:0030246">
    <property type="term" value="F:carbohydrate binding"/>
    <property type="evidence" value="ECO:0007669"/>
    <property type="project" value="UniProtKB-KW"/>
</dbReference>
<evidence type="ECO:0000313" key="3">
    <source>
        <dbReference type="EMBL" id="KAH9501394.1"/>
    </source>
</evidence>